<sequence length="481" mass="51048">MRLPSQLLLIWAALGFPAILPAQPLNDLVRHTVAVEEGSGVVVAEGPAGFLVVTAAHVAYRTAPPDAGRAGSSQSPPGQSGPSASGAPIRASSQLPSLVGGAVAVGQLARRTPQRKKSEPGNRREFRKCTIIAKGCDPYRSNGCDVSREPDLALLFCPDSAGDHAGKMILSPGNESPGALVGLVGNLGGQGELSLTPAYAPLIRVSSAELEYFSFANSFGFDIGGFSGGAVYDKRGRMVAIQQRVTPDSLLQAIAWNSVERWIDRKLDSKLDCGQPSDSLPATNCQKATLLWQGKAGRIHTRPEGVPTPARGETEIAIGAQAIMGESTSQGVQIRAAKSIGSLRNLQAAFELLFVNQRTTIDPEFHEAGSKPGLLMPSVSALYPIGQDLPWLRGSQLGGLYVGAGYGFLQMTNQSLVGSFAEQFKEYSNTAILEYGWRWRKARAPWGVQFSGRSIWVKAPIFGVPDRLDVFSGGVLVTLGK</sequence>
<feature type="region of interest" description="Disordered" evidence="1">
    <location>
        <begin position="64"/>
        <end position="91"/>
    </location>
</feature>
<dbReference type="Proteomes" id="UP000593892">
    <property type="component" value="Chromosome"/>
</dbReference>
<keyword evidence="3" id="KW-1185">Reference proteome</keyword>
<name>A0A7S7NNG9_PALFE</name>
<protein>
    <submittedName>
        <fullName evidence="2">Trypsin-like peptidase domain-containing protein</fullName>
    </submittedName>
</protein>
<gene>
    <name evidence="2" type="ORF">IRI77_29470</name>
</gene>
<accession>A0A7S7NNG9</accession>
<proteinExistence type="predicted"/>
<evidence type="ECO:0000256" key="1">
    <source>
        <dbReference type="SAM" id="MobiDB-lite"/>
    </source>
</evidence>
<dbReference type="RefSeq" id="WP_194448545.1">
    <property type="nucleotide sequence ID" value="NZ_CP063849.1"/>
</dbReference>
<organism evidence="2 3">
    <name type="scientific">Paludibaculum fermentans</name>
    <dbReference type="NCBI Taxonomy" id="1473598"/>
    <lineage>
        <taxon>Bacteria</taxon>
        <taxon>Pseudomonadati</taxon>
        <taxon>Acidobacteriota</taxon>
        <taxon>Terriglobia</taxon>
        <taxon>Bryobacterales</taxon>
        <taxon>Bryobacteraceae</taxon>
        <taxon>Paludibaculum</taxon>
    </lineage>
</organism>
<dbReference type="InterPro" id="IPR009003">
    <property type="entry name" value="Peptidase_S1_PA"/>
</dbReference>
<dbReference type="EMBL" id="CP063849">
    <property type="protein sequence ID" value="QOY86876.1"/>
    <property type="molecule type" value="Genomic_DNA"/>
</dbReference>
<dbReference type="KEGG" id="pfer:IRI77_29470"/>
<evidence type="ECO:0000313" key="2">
    <source>
        <dbReference type="EMBL" id="QOY86876.1"/>
    </source>
</evidence>
<dbReference type="AlphaFoldDB" id="A0A7S7NNG9"/>
<evidence type="ECO:0000313" key="3">
    <source>
        <dbReference type="Proteomes" id="UP000593892"/>
    </source>
</evidence>
<dbReference type="Pfam" id="PF13365">
    <property type="entry name" value="Trypsin_2"/>
    <property type="match status" value="1"/>
</dbReference>
<dbReference type="SUPFAM" id="SSF50494">
    <property type="entry name" value="Trypsin-like serine proteases"/>
    <property type="match status" value="1"/>
</dbReference>
<reference evidence="2 3" key="1">
    <citation type="submission" date="2020-10" db="EMBL/GenBank/DDBJ databases">
        <title>Complete genome sequence of Paludibaculum fermentans P105T, a facultatively anaerobic acidobacterium capable of dissimilatory Fe(III) reduction.</title>
        <authorList>
            <person name="Dedysh S.N."/>
            <person name="Beletsky A.V."/>
            <person name="Kulichevskaya I.S."/>
            <person name="Mardanov A.V."/>
            <person name="Ravin N.V."/>
        </authorList>
    </citation>
    <scope>NUCLEOTIDE SEQUENCE [LARGE SCALE GENOMIC DNA]</scope>
    <source>
        <strain evidence="2 3">P105</strain>
    </source>
</reference>
<feature type="compositionally biased region" description="Low complexity" evidence="1">
    <location>
        <begin position="67"/>
        <end position="88"/>
    </location>
</feature>